<sequence>MNLKNDQPLYSLTVGEYIELHQSLLNVIPSANSAAEKEKDLLTISEAATYLDLAVSTLYAMNSRRQIPFSKVLGKVYYRRSVLDAWLATGERKTTAQLRAETRKGGNDL</sequence>
<organism evidence="2 3">
    <name type="scientific">Breznakibacter xylanolyticus</name>
    <dbReference type="NCBI Taxonomy" id="990"/>
    <lineage>
        <taxon>Bacteria</taxon>
        <taxon>Pseudomonadati</taxon>
        <taxon>Bacteroidota</taxon>
        <taxon>Bacteroidia</taxon>
        <taxon>Marinilabiliales</taxon>
        <taxon>Marinilabiliaceae</taxon>
        <taxon>Breznakibacter</taxon>
    </lineage>
</organism>
<protein>
    <submittedName>
        <fullName evidence="2">Excisionase family DNA binding protein</fullName>
    </submittedName>
</protein>
<evidence type="ECO:0000313" key="3">
    <source>
        <dbReference type="Proteomes" id="UP000249239"/>
    </source>
</evidence>
<feature type="domain" description="Helix-turn-helix" evidence="1">
    <location>
        <begin position="41"/>
        <end position="89"/>
    </location>
</feature>
<dbReference type="InterPro" id="IPR009061">
    <property type="entry name" value="DNA-bd_dom_put_sf"/>
</dbReference>
<dbReference type="SUPFAM" id="SSF46955">
    <property type="entry name" value="Putative DNA-binding domain"/>
    <property type="match status" value="1"/>
</dbReference>
<proteinExistence type="predicted"/>
<dbReference type="Pfam" id="PF12728">
    <property type="entry name" value="HTH_17"/>
    <property type="match status" value="1"/>
</dbReference>
<dbReference type="InterPro" id="IPR041657">
    <property type="entry name" value="HTH_17"/>
</dbReference>
<dbReference type="Proteomes" id="UP000249239">
    <property type="component" value="Unassembled WGS sequence"/>
</dbReference>
<reference evidence="2 3" key="1">
    <citation type="submission" date="2018-06" db="EMBL/GenBank/DDBJ databases">
        <title>Genomic Encyclopedia of Archaeal and Bacterial Type Strains, Phase II (KMG-II): from individual species to whole genera.</title>
        <authorList>
            <person name="Goeker M."/>
        </authorList>
    </citation>
    <scope>NUCLEOTIDE SEQUENCE [LARGE SCALE GENOMIC DNA]</scope>
    <source>
        <strain evidence="2 3">DSM 6779</strain>
    </source>
</reference>
<comment type="caution">
    <text evidence="2">The sequence shown here is derived from an EMBL/GenBank/DDBJ whole genome shotgun (WGS) entry which is preliminary data.</text>
</comment>
<accession>A0A2W7NDZ6</accession>
<evidence type="ECO:0000313" key="2">
    <source>
        <dbReference type="EMBL" id="PZX09552.1"/>
    </source>
</evidence>
<keyword evidence="3" id="KW-1185">Reference proteome</keyword>
<dbReference type="RefSeq" id="WP_111447298.1">
    <property type="nucleotide sequence ID" value="NZ_QKZK01000086.1"/>
</dbReference>
<name>A0A2W7NDZ6_9BACT</name>
<dbReference type="EMBL" id="QKZK01000086">
    <property type="protein sequence ID" value="PZX09552.1"/>
    <property type="molecule type" value="Genomic_DNA"/>
</dbReference>
<gene>
    <name evidence="2" type="ORF">LX69_03550</name>
</gene>
<dbReference type="AlphaFoldDB" id="A0A2W7NDZ6"/>
<dbReference type="OrthoDB" id="597977at2"/>
<evidence type="ECO:0000259" key="1">
    <source>
        <dbReference type="Pfam" id="PF12728"/>
    </source>
</evidence>